<name>A0A928Z984_9CYAN</name>
<feature type="domain" description="YiaAB two helix" evidence="2">
    <location>
        <begin position="14"/>
        <end position="66"/>
    </location>
</feature>
<dbReference type="Pfam" id="PF05360">
    <property type="entry name" value="YiaAB"/>
    <property type="match status" value="1"/>
</dbReference>
<keyword evidence="4" id="KW-1185">Reference proteome</keyword>
<accession>A0A928Z984</accession>
<keyword evidence="1" id="KW-1133">Transmembrane helix</keyword>
<feature type="transmembrane region" description="Helical" evidence="1">
    <location>
        <begin position="12"/>
        <end position="35"/>
    </location>
</feature>
<evidence type="ECO:0000256" key="1">
    <source>
        <dbReference type="SAM" id="Phobius"/>
    </source>
</evidence>
<dbReference type="PANTHER" id="PTHR37290">
    <property type="entry name" value="INNER MEMBRANE PROTEIN YIAA-RELATED"/>
    <property type="match status" value="1"/>
</dbReference>
<reference evidence="3" key="1">
    <citation type="submission" date="2020-10" db="EMBL/GenBank/DDBJ databases">
        <authorList>
            <person name="Castelo-Branco R."/>
            <person name="Eusebio N."/>
            <person name="Adriana R."/>
            <person name="Vieira A."/>
            <person name="Brugerolle De Fraissinette N."/>
            <person name="Rezende De Castro R."/>
            <person name="Schneider M.P."/>
            <person name="Vasconcelos V."/>
            <person name="Leao P.N."/>
        </authorList>
    </citation>
    <scope>NUCLEOTIDE SEQUENCE</scope>
    <source>
        <strain evidence="3">LEGE 11467</strain>
    </source>
</reference>
<dbReference type="GO" id="GO:0006974">
    <property type="term" value="P:DNA damage response"/>
    <property type="evidence" value="ECO:0007669"/>
    <property type="project" value="TreeGrafter"/>
</dbReference>
<dbReference type="PANTHER" id="PTHR37290:SF1">
    <property type="entry name" value="INNER MEMBRANE PROTEIN YIAA"/>
    <property type="match status" value="1"/>
</dbReference>
<keyword evidence="1" id="KW-0472">Membrane</keyword>
<dbReference type="RefSeq" id="WP_264322529.1">
    <property type="nucleotide sequence ID" value="NZ_JADEXN010000343.1"/>
</dbReference>
<feature type="transmembrane region" description="Helical" evidence="1">
    <location>
        <begin position="41"/>
        <end position="61"/>
    </location>
</feature>
<evidence type="ECO:0000259" key="2">
    <source>
        <dbReference type="Pfam" id="PF05360"/>
    </source>
</evidence>
<keyword evidence="1" id="KW-0812">Transmembrane</keyword>
<protein>
    <recommendedName>
        <fullName evidence="2">YiaAB two helix domain-containing protein</fullName>
    </recommendedName>
</protein>
<organism evidence="3 4">
    <name type="scientific">Zarconia navalis LEGE 11467</name>
    <dbReference type="NCBI Taxonomy" id="1828826"/>
    <lineage>
        <taxon>Bacteria</taxon>
        <taxon>Bacillati</taxon>
        <taxon>Cyanobacteriota</taxon>
        <taxon>Cyanophyceae</taxon>
        <taxon>Oscillatoriophycideae</taxon>
        <taxon>Oscillatoriales</taxon>
        <taxon>Oscillatoriales incertae sedis</taxon>
        <taxon>Zarconia</taxon>
        <taxon>Zarconia navalis</taxon>
    </lineage>
</organism>
<sequence length="93" mass="10503">MQEKYTKSSHSDAWIFQAWASFILAICATTVGIIYLPTDNWTKGFMGMGLLFSVGSAFNVAKTTRDIHEAKRFTTRIDEARVEKLISEHNSLT</sequence>
<proteinExistence type="predicted"/>
<dbReference type="InterPro" id="IPR008024">
    <property type="entry name" value="YiaAB"/>
</dbReference>
<dbReference type="GO" id="GO:0005886">
    <property type="term" value="C:plasma membrane"/>
    <property type="evidence" value="ECO:0007669"/>
    <property type="project" value="TreeGrafter"/>
</dbReference>
<dbReference type="Proteomes" id="UP000621799">
    <property type="component" value="Unassembled WGS sequence"/>
</dbReference>
<dbReference type="InterPro" id="IPR038972">
    <property type="entry name" value="YiaA-like"/>
</dbReference>
<evidence type="ECO:0000313" key="3">
    <source>
        <dbReference type="EMBL" id="MBE9042370.1"/>
    </source>
</evidence>
<evidence type="ECO:0000313" key="4">
    <source>
        <dbReference type="Proteomes" id="UP000621799"/>
    </source>
</evidence>
<comment type="caution">
    <text evidence="3">The sequence shown here is derived from an EMBL/GenBank/DDBJ whole genome shotgun (WGS) entry which is preliminary data.</text>
</comment>
<gene>
    <name evidence="3" type="ORF">IQ235_16475</name>
</gene>
<dbReference type="EMBL" id="JADEXN010000343">
    <property type="protein sequence ID" value="MBE9042370.1"/>
    <property type="molecule type" value="Genomic_DNA"/>
</dbReference>
<dbReference type="AlphaFoldDB" id="A0A928Z984"/>